<proteinExistence type="predicted"/>
<protein>
    <submittedName>
        <fullName evidence="1">Uncharacterized protein</fullName>
    </submittedName>
</protein>
<organism evidence="1 2">
    <name type="scientific">Miscanthus lutarioriparius</name>
    <dbReference type="NCBI Taxonomy" id="422564"/>
    <lineage>
        <taxon>Eukaryota</taxon>
        <taxon>Viridiplantae</taxon>
        <taxon>Streptophyta</taxon>
        <taxon>Embryophyta</taxon>
        <taxon>Tracheophyta</taxon>
        <taxon>Spermatophyta</taxon>
        <taxon>Magnoliopsida</taxon>
        <taxon>Liliopsida</taxon>
        <taxon>Poales</taxon>
        <taxon>Poaceae</taxon>
        <taxon>PACMAD clade</taxon>
        <taxon>Panicoideae</taxon>
        <taxon>Andropogonodae</taxon>
        <taxon>Andropogoneae</taxon>
        <taxon>Saccharinae</taxon>
        <taxon>Miscanthus</taxon>
    </lineage>
</organism>
<evidence type="ECO:0000313" key="1">
    <source>
        <dbReference type="EMBL" id="CAD6253327.1"/>
    </source>
</evidence>
<sequence length="146" mass="16007">MAAVAESPVAMAAAGDEPPVEVATAAAESPVAAAAVALLDTSRPSLEIGRHGDRWPWRAEAIEEARRFKFLPPALYLLLLFIPPPSGIQRQPCRGARMGLQQELTTFAAPAPDAASPAVFKQPYRDDFLRFYIHHFKLGIWSRLRC</sequence>
<gene>
    <name evidence="1" type="ORF">NCGR_LOCUS36957</name>
</gene>
<dbReference type="EMBL" id="CAJGYO010000009">
    <property type="protein sequence ID" value="CAD6253327.1"/>
    <property type="molecule type" value="Genomic_DNA"/>
</dbReference>
<accession>A0A811QB23</accession>
<dbReference type="Proteomes" id="UP000604825">
    <property type="component" value="Unassembled WGS sequence"/>
</dbReference>
<comment type="caution">
    <text evidence="1">The sequence shown here is derived from an EMBL/GenBank/DDBJ whole genome shotgun (WGS) entry which is preliminary data.</text>
</comment>
<name>A0A811QB23_9POAL</name>
<dbReference type="AlphaFoldDB" id="A0A811QB23"/>
<keyword evidence="2" id="KW-1185">Reference proteome</keyword>
<reference evidence="1" key="1">
    <citation type="submission" date="2020-10" db="EMBL/GenBank/DDBJ databases">
        <authorList>
            <person name="Han B."/>
            <person name="Lu T."/>
            <person name="Zhao Q."/>
            <person name="Huang X."/>
            <person name="Zhao Y."/>
        </authorList>
    </citation>
    <scope>NUCLEOTIDE SEQUENCE</scope>
</reference>
<evidence type="ECO:0000313" key="2">
    <source>
        <dbReference type="Proteomes" id="UP000604825"/>
    </source>
</evidence>